<protein>
    <submittedName>
        <fullName evidence="1">Phytanoyl-CoA dioxygenase</fullName>
    </submittedName>
</protein>
<dbReference type="Pfam" id="PF05721">
    <property type="entry name" value="PhyH"/>
    <property type="match status" value="1"/>
</dbReference>
<dbReference type="Gene3D" id="2.60.120.620">
    <property type="entry name" value="q2cbj1_9rhob like domain"/>
    <property type="match status" value="1"/>
</dbReference>
<dbReference type="Proteomes" id="UP000317901">
    <property type="component" value="Unassembled WGS sequence"/>
</dbReference>
<keyword evidence="1" id="KW-0223">Dioxygenase</keyword>
<organism evidence="1 2">
    <name type="scientific">Pseudomonas saxonica</name>
    <dbReference type="NCBI Taxonomy" id="2600598"/>
    <lineage>
        <taxon>Bacteria</taxon>
        <taxon>Pseudomonadati</taxon>
        <taxon>Pseudomonadota</taxon>
        <taxon>Gammaproteobacteria</taxon>
        <taxon>Pseudomonadales</taxon>
        <taxon>Pseudomonadaceae</taxon>
        <taxon>Pseudomonas</taxon>
    </lineage>
</organism>
<accession>A0A5C5PWT8</accession>
<dbReference type="AlphaFoldDB" id="A0A5C5PWT8"/>
<evidence type="ECO:0000313" key="2">
    <source>
        <dbReference type="Proteomes" id="UP000317901"/>
    </source>
</evidence>
<dbReference type="GO" id="GO:0016706">
    <property type="term" value="F:2-oxoglutarate-dependent dioxygenase activity"/>
    <property type="evidence" value="ECO:0007669"/>
    <property type="project" value="UniProtKB-ARBA"/>
</dbReference>
<dbReference type="OrthoDB" id="9814777at2"/>
<dbReference type="PANTHER" id="PTHR20883:SF49">
    <property type="entry name" value="PHYTANOYL-COA DIOXYGENASE"/>
    <property type="match status" value="1"/>
</dbReference>
<dbReference type="PANTHER" id="PTHR20883">
    <property type="entry name" value="PHYTANOYL-COA DIOXYGENASE DOMAIN CONTAINING 1"/>
    <property type="match status" value="1"/>
</dbReference>
<dbReference type="RefSeq" id="WP_146426410.1">
    <property type="nucleotide sequence ID" value="NZ_VFIP01000023.1"/>
</dbReference>
<dbReference type="InterPro" id="IPR008775">
    <property type="entry name" value="Phytyl_CoA_dOase-like"/>
</dbReference>
<keyword evidence="1" id="KW-0560">Oxidoreductase</keyword>
<dbReference type="SUPFAM" id="SSF51197">
    <property type="entry name" value="Clavaminate synthase-like"/>
    <property type="match status" value="1"/>
</dbReference>
<comment type="caution">
    <text evidence="1">The sequence shown here is derived from an EMBL/GenBank/DDBJ whole genome shotgun (WGS) entry which is preliminary data.</text>
</comment>
<dbReference type="EMBL" id="VFIP01000023">
    <property type="protein sequence ID" value="TWR91358.1"/>
    <property type="molecule type" value="Genomic_DNA"/>
</dbReference>
<gene>
    <name evidence="1" type="ORF">FJD37_13185</name>
</gene>
<sequence length="264" mass="30113">MYQQLREDFARDGVVVVRGLFKDWIEPLREAVAYNLNNPGPLFKNYTPQQTTGRFLGDYCNWSNNPGYSAFIRQSPVAQLARELMGSQRVRIFHEHMLVKEAGNNKPTPWHHDAPYYCVKAQQSLSLWLPLDPVARDSSVEFVGGSHRWGKLFRPRKFTGVDYDHDAAQLETMPDIEGHREDYRILGWDLEPGDAIAFDYLTVHGAPGNRSSEHSRRVISTRWLGDQAQYVDRGGETSPPYPHLSGVLKTGDPLPQSEFPFINV</sequence>
<proteinExistence type="predicted"/>
<dbReference type="GO" id="GO:0005506">
    <property type="term" value="F:iron ion binding"/>
    <property type="evidence" value="ECO:0007669"/>
    <property type="project" value="UniProtKB-ARBA"/>
</dbReference>
<evidence type="ECO:0000313" key="1">
    <source>
        <dbReference type="EMBL" id="TWR91358.1"/>
    </source>
</evidence>
<reference evidence="1 2" key="1">
    <citation type="submission" date="2019-06" db="EMBL/GenBank/DDBJ databases">
        <title>Pseudomonas bimorpha sp. nov. isolated from bovine raw milk and skim milk concentrate.</title>
        <authorList>
            <person name="Hofmann K."/>
            <person name="Huptas C."/>
            <person name="Doll E."/>
            <person name="Scherer S."/>
            <person name="Wenning M."/>
        </authorList>
    </citation>
    <scope>NUCLEOTIDE SEQUENCE [LARGE SCALE GENOMIC DNA]</scope>
    <source>
        <strain evidence="1 2">DSM 108990</strain>
    </source>
</reference>
<name>A0A5C5PWT8_9PSED</name>